<keyword evidence="1" id="KW-0812">Transmembrane</keyword>
<accession>A0ABW7XH41</accession>
<keyword evidence="1" id="KW-1133">Transmembrane helix</keyword>
<dbReference type="RefSeq" id="WP_397403071.1">
    <property type="nucleotide sequence ID" value="NZ_JBIRYI010000004.1"/>
</dbReference>
<organism evidence="2 3">
    <name type="scientific">Promicromonospora kroppenstedtii</name>
    <dbReference type="NCBI Taxonomy" id="440482"/>
    <lineage>
        <taxon>Bacteria</taxon>
        <taxon>Bacillati</taxon>
        <taxon>Actinomycetota</taxon>
        <taxon>Actinomycetes</taxon>
        <taxon>Micrococcales</taxon>
        <taxon>Promicromonosporaceae</taxon>
        <taxon>Promicromonospora</taxon>
    </lineage>
</organism>
<gene>
    <name evidence="2" type="ORF">ACH47X_07980</name>
</gene>
<proteinExistence type="predicted"/>
<feature type="transmembrane region" description="Helical" evidence="1">
    <location>
        <begin position="66"/>
        <end position="86"/>
    </location>
</feature>
<feature type="transmembrane region" description="Helical" evidence="1">
    <location>
        <begin position="12"/>
        <end position="35"/>
    </location>
</feature>
<sequence>MAAVQGGGRTVLYITLVTALTLVALSLLLAAAQHYSGHSAGERPLEGALGHHTAFTSIAGGLISSFPFWLIVLTPFAVVAIALMALRADRAVDEAEELSGSALRQLQTGSAADQRAAAQALIIAGALLSEPHDHEARQSMARMLRLAYDGPTGAISTRFPPSVPLDGGLD</sequence>
<protein>
    <submittedName>
        <fullName evidence="2">Uncharacterized protein</fullName>
    </submittedName>
</protein>
<keyword evidence="1" id="KW-0472">Membrane</keyword>
<evidence type="ECO:0000313" key="2">
    <source>
        <dbReference type="EMBL" id="MFI2486832.1"/>
    </source>
</evidence>
<dbReference type="Proteomes" id="UP001611580">
    <property type="component" value="Unassembled WGS sequence"/>
</dbReference>
<keyword evidence="3" id="KW-1185">Reference proteome</keyword>
<reference evidence="2 3" key="1">
    <citation type="submission" date="2024-10" db="EMBL/GenBank/DDBJ databases">
        <title>The Natural Products Discovery Center: Release of the First 8490 Sequenced Strains for Exploring Actinobacteria Biosynthetic Diversity.</title>
        <authorList>
            <person name="Kalkreuter E."/>
            <person name="Kautsar S.A."/>
            <person name="Yang D."/>
            <person name="Bader C.D."/>
            <person name="Teijaro C.N."/>
            <person name="Fluegel L."/>
            <person name="Davis C.M."/>
            <person name="Simpson J.R."/>
            <person name="Lauterbach L."/>
            <person name="Steele A.D."/>
            <person name="Gui C."/>
            <person name="Meng S."/>
            <person name="Li G."/>
            <person name="Viehrig K."/>
            <person name="Ye F."/>
            <person name="Su P."/>
            <person name="Kiefer A.F."/>
            <person name="Nichols A."/>
            <person name="Cepeda A.J."/>
            <person name="Yan W."/>
            <person name="Fan B."/>
            <person name="Jiang Y."/>
            <person name="Adhikari A."/>
            <person name="Zheng C.-J."/>
            <person name="Schuster L."/>
            <person name="Cowan T.M."/>
            <person name="Smanski M.J."/>
            <person name="Chevrette M.G."/>
            <person name="De Carvalho L.P.S."/>
            <person name="Shen B."/>
        </authorList>
    </citation>
    <scope>NUCLEOTIDE SEQUENCE [LARGE SCALE GENOMIC DNA]</scope>
    <source>
        <strain evidence="2 3">NPDC019481</strain>
    </source>
</reference>
<evidence type="ECO:0000313" key="3">
    <source>
        <dbReference type="Proteomes" id="UP001611580"/>
    </source>
</evidence>
<evidence type="ECO:0000256" key="1">
    <source>
        <dbReference type="SAM" id="Phobius"/>
    </source>
</evidence>
<name>A0ABW7XH41_9MICO</name>
<comment type="caution">
    <text evidence="2">The sequence shown here is derived from an EMBL/GenBank/DDBJ whole genome shotgun (WGS) entry which is preliminary data.</text>
</comment>
<dbReference type="EMBL" id="JBIRYI010000004">
    <property type="protein sequence ID" value="MFI2486832.1"/>
    <property type="molecule type" value="Genomic_DNA"/>
</dbReference>